<accession>A0ABV3PA86</accession>
<comment type="caution">
    <text evidence="2">The sequence shown here is derived from an EMBL/GenBank/DDBJ whole genome shotgun (WGS) entry which is preliminary data.</text>
</comment>
<sequence length="149" mass="15768">MTSRTSAGDGLSPQERDAAKERAAEQKTQARRAKAADRAAADAADVLAKIAAMPDGDRALAERLHRTVAEVAPDLAPKVYYGQPGWARGGKVVCFFRSGQGDKLRYSTVGLSPEAALDDPSGLWPTSYALTAEPTEEAWAQIAALVARA</sequence>
<dbReference type="RefSeq" id="WP_367639699.1">
    <property type="nucleotide sequence ID" value="NZ_JBFNQN010000012.1"/>
</dbReference>
<name>A0ABV3PA86_9ACTN</name>
<evidence type="ECO:0000256" key="1">
    <source>
        <dbReference type="SAM" id="MobiDB-lite"/>
    </source>
</evidence>
<dbReference type="EMBL" id="JBFNQN010000012">
    <property type="protein sequence ID" value="MEW9266563.1"/>
    <property type="molecule type" value="Genomic_DNA"/>
</dbReference>
<reference evidence="2 3" key="1">
    <citation type="submission" date="2024-07" db="EMBL/GenBank/DDBJ databases">
        <authorList>
            <person name="Thanompreechachai J."/>
            <person name="Duangmal K."/>
        </authorList>
    </citation>
    <scope>NUCLEOTIDE SEQUENCE [LARGE SCALE GENOMIC DNA]</scope>
    <source>
        <strain evidence="2 3">KCTC 19886</strain>
    </source>
</reference>
<dbReference type="SUPFAM" id="SSF159888">
    <property type="entry name" value="YdhG-like"/>
    <property type="match status" value="1"/>
</dbReference>
<feature type="compositionally biased region" description="Basic and acidic residues" evidence="1">
    <location>
        <begin position="14"/>
        <end position="25"/>
    </location>
</feature>
<protein>
    <submittedName>
        <fullName evidence="2">DUF1801 domain-containing protein</fullName>
    </submittedName>
</protein>
<organism evidence="2 3">
    <name type="scientific">Kineococcus endophyticus</name>
    <dbReference type="NCBI Taxonomy" id="1181883"/>
    <lineage>
        <taxon>Bacteria</taxon>
        <taxon>Bacillati</taxon>
        <taxon>Actinomycetota</taxon>
        <taxon>Actinomycetes</taxon>
        <taxon>Kineosporiales</taxon>
        <taxon>Kineosporiaceae</taxon>
        <taxon>Kineococcus</taxon>
    </lineage>
</organism>
<evidence type="ECO:0000313" key="2">
    <source>
        <dbReference type="EMBL" id="MEW9266563.1"/>
    </source>
</evidence>
<keyword evidence="3" id="KW-1185">Reference proteome</keyword>
<evidence type="ECO:0000313" key="3">
    <source>
        <dbReference type="Proteomes" id="UP001555826"/>
    </source>
</evidence>
<dbReference type="Proteomes" id="UP001555826">
    <property type="component" value="Unassembled WGS sequence"/>
</dbReference>
<feature type="region of interest" description="Disordered" evidence="1">
    <location>
        <begin position="1"/>
        <end position="38"/>
    </location>
</feature>
<proteinExistence type="predicted"/>
<gene>
    <name evidence="2" type="ORF">AB1207_17570</name>
</gene>